<feature type="transmembrane region" description="Helical" evidence="1">
    <location>
        <begin position="409"/>
        <end position="434"/>
    </location>
</feature>
<accession>A0A921IM79</accession>
<keyword evidence="1" id="KW-0812">Transmembrane</keyword>
<reference evidence="2" key="2">
    <citation type="submission" date="2021-09" db="EMBL/GenBank/DDBJ databases">
        <authorList>
            <person name="Gilroy R."/>
        </authorList>
    </citation>
    <scope>NUCLEOTIDE SEQUENCE</scope>
    <source>
        <strain evidence="2">ChiBcec21-2208</strain>
    </source>
</reference>
<feature type="transmembrane region" description="Helical" evidence="1">
    <location>
        <begin position="446"/>
        <end position="467"/>
    </location>
</feature>
<feature type="transmembrane region" description="Helical" evidence="1">
    <location>
        <begin position="154"/>
        <end position="175"/>
    </location>
</feature>
<feature type="transmembrane region" description="Helical" evidence="1">
    <location>
        <begin position="313"/>
        <end position="331"/>
    </location>
</feature>
<feature type="transmembrane region" description="Helical" evidence="1">
    <location>
        <begin position="120"/>
        <end position="148"/>
    </location>
</feature>
<evidence type="ECO:0000313" key="2">
    <source>
        <dbReference type="EMBL" id="HJG29479.1"/>
    </source>
</evidence>
<sequence length="554" mass="59118">MPMQAKAEGVKLFHAKAQLWALLGFVLVLLWFANSGTMYFMVAGDLLNPLGSIGFFKDVAMGSGRSGLQLVRSSQSLTVFSWLIPVNLCVAQFASERRARTDELFVSHGGRLSTLYRAKFGVVCGFCLLLQLAFYGICFIITAIQMGIVPAPGTVLLFCAVSVGNLLVLGVFLALASVLTLWLKNHAAAALVTSILPLAGVLLYQVQYEDFSTQPLLIQLAAKAMPTYYWSRLCALNITPQFCVELAAWVIVALAVAAGLGWMALHRPDAGKQRSARKAHAVLRRREKSAARQGMHRASTFSAALYALRCTRLPGMLALFGLLCMAFALGVSESRIVDATWADGRRVGIFPGGSLPVGSAADAALGTVLSVGILAWIAVILVAVMAFHQNKTAGAARLAVAHGVSRVRYMVGSFAAETIMLQGWYMVLYFLLSVVTGSLSQPGRTAFFWMQSAWILQASYAVVWLVCRLCGSELAGATFCFVVTLAGVIVSVSAPDPAAVSPLSALLFYATPMPYWLALGGGHSIPWQAVGYGAGVTALCLAAALAITTVRDVE</sequence>
<keyword evidence="1" id="KW-0472">Membrane</keyword>
<keyword evidence="1" id="KW-1133">Transmembrane helix</keyword>
<feature type="transmembrane region" description="Helical" evidence="1">
    <location>
        <begin position="529"/>
        <end position="550"/>
    </location>
</feature>
<dbReference type="PANTHER" id="PTHR37305:SF1">
    <property type="entry name" value="MEMBRANE PROTEIN"/>
    <property type="match status" value="1"/>
</dbReference>
<feature type="transmembrane region" description="Helical" evidence="1">
    <location>
        <begin position="76"/>
        <end position="94"/>
    </location>
</feature>
<dbReference type="EMBL" id="DYVE01000322">
    <property type="protein sequence ID" value="HJG29479.1"/>
    <property type="molecule type" value="Genomic_DNA"/>
</dbReference>
<name>A0A921IM79_9FIRM</name>
<reference evidence="2" key="1">
    <citation type="journal article" date="2021" name="PeerJ">
        <title>Extensive microbial diversity within the chicken gut microbiome revealed by metagenomics and culture.</title>
        <authorList>
            <person name="Gilroy R."/>
            <person name="Ravi A."/>
            <person name="Getino M."/>
            <person name="Pursley I."/>
            <person name="Horton D.L."/>
            <person name="Alikhan N.F."/>
            <person name="Baker D."/>
            <person name="Gharbi K."/>
            <person name="Hall N."/>
            <person name="Watson M."/>
            <person name="Adriaenssens E.M."/>
            <person name="Foster-Nyarko E."/>
            <person name="Jarju S."/>
            <person name="Secka A."/>
            <person name="Antonio M."/>
            <person name="Oren A."/>
            <person name="Chaudhuri R.R."/>
            <person name="La Ragione R."/>
            <person name="Hildebrand F."/>
            <person name="Pallen M.J."/>
        </authorList>
    </citation>
    <scope>NUCLEOTIDE SEQUENCE</scope>
    <source>
        <strain evidence="2">ChiBcec21-2208</strain>
    </source>
</reference>
<feature type="transmembrane region" description="Helical" evidence="1">
    <location>
        <begin position="20"/>
        <end position="42"/>
    </location>
</feature>
<feature type="transmembrane region" description="Helical" evidence="1">
    <location>
        <begin position="246"/>
        <end position="265"/>
    </location>
</feature>
<evidence type="ECO:0000256" key="1">
    <source>
        <dbReference type="SAM" id="Phobius"/>
    </source>
</evidence>
<comment type="caution">
    <text evidence="2">The sequence shown here is derived from an EMBL/GenBank/DDBJ whole genome shotgun (WGS) entry which is preliminary data.</text>
</comment>
<feature type="transmembrane region" description="Helical" evidence="1">
    <location>
        <begin position="363"/>
        <end position="388"/>
    </location>
</feature>
<dbReference type="PANTHER" id="PTHR37305">
    <property type="entry name" value="INTEGRAL MEMBRANE PROTEIN-RELATED"/>
    <property type="match status" value="1"/>
</dbReference>
<gene>
    <name evidence="2" type="ORF">K8V20_12645</name>
</gene>
<organism evidence="2 3">
    <name type="scientific">Subdoligranulum variabile</name>
    <dbReference type="NCBI Taxonomy" id="214851"/>
    <lineage>
        <taxon>Bacteria</taxon>
        <taxon>Bacillati</taxon>
        <taxon>Bacillota</taxon>
        <taxon>Clostridia</taxon>
        <taxon>Eubacteriales</taxon>
        <taxon>Oscillospiraceae</taxon>
        <taxon>Subdoligranulum</taxon>
    </lineage>
</organism>
<dbReference type="AlphaFoldDB" id="A0A921IM79"/>
<evidence type="ECO:0000313" key="3">
    <source>
        <dbReference type="Proteomes" id="UP000782880"/>
    </source>
</evidence>
<dbReference type="Proteomes" id="UP000782880">
    <property type="component" value="Unassembled WGS sequence"/>
</dbReference>
<feature type="transmembrane region" description="Helical" evidence="1">
    <location>
        <begin position="474"/>
        <end position="492"/>
    </location>
</feature>
<protein>
    <submittedName>
        <fullName evidence="2">Uncharacterized protein</fullName>
    </submittedName>
</protein>
<feature type="transmembrane region" description="Helical" evidence="1">
    <location>
        <begin position="187"/>
        <end position="206"/>
    </location>
</feature>
<proteinExistence type="predicted"/>